<evidence type="ECO:0008006" key="2">
    <source>
        <dbReference type="Google" id="ProtNLM"/>
    </source>
</evidence>
<gene>
    <name evidence="1" type="ORF">SDC9_196505</name>
</gene>
<protein>
    <recommendedName>
        <fullName evidence="2">DUF4911 domain-containing protein</fullName>
    </recommendedName>
</protein>
<dbReference type="AlphaFoldDB" id="A0A645INS2"/>
<organism evidence="1">
    <name type="scientific">bioreactor metagenome</name>
    <dbReference type="NCBI Taxonomy" id="1076179"/>
    <lineage>
        <taxon>unclassified sequences</taxon>
        <taxon>metagenomes</taxon>
        <taxon>ecological metagenomes</taxon>
    </lineage>
</organism>
<reference evidence="1" key="1">
    <citation type="submission" date="2019-08" db="EMBL/GenBank/DDBJ databases">
        <authorList>
            <person name="Kucharzyk K."/>
            <person name="Murdoch R.W."/>
            <person name="Higgins S."/>
            <person name="Loffler F."/>
        </authorList>
    </citation>
    <scope>NUCLEOTIDE SEQUENCE</scope>
</reference>
<dbReference type="InterPro" id="IPR032587">
    <property type="entry name" value="DUF4911"/>
</dbReference>
<sequence length="81" mass="9226">MAENKKIKTEGEMILLQMEPNDIDFFNKLIEGYDNVALATTTDAKLGKVALWVTEYVKKDIFGILKCLPIPVRVLSPEHEF</sequence>
<dbReference type="Pfam" id="PF16256">
    <property type="entry name" value="DUF4911"/>
    <property type="match status" value="1"/>
</dbReference>
<proteinExistence type="predicted"/>
<evidence type="ECO:0000313" key="1">
    <source>
        <dbReference type="EMBL" id="MPN48893.1"/>
    </source>
</evidence>
<dbReference type="EMBL" id="VSSQ01111620">
    <property type="protein sequence ID" value="MPN48893.1"/>
    <property type="molecule type" value="Genomic_DNA"/>
</dbReference>
<accession>A0A645INS2</accession>
<comment type="caution">
    <text evidence="1">The sequence shown here is derived from an EMBL/GenBank/DDBJ whole genome shotgun (WGS) entry which is preliminary data.</text>
</comment>
<name>A0A645INS2_9ZZZZ</name>